<feature type="domain" description="HMA" evidence="1">
    <location>
        <begin position="2"/>
        <end position="68"/>
    </location>
</feature>
<dbReference type="AlphaFoldDB" id="A0A1H7WGY4"/>
<dbReference type="GO" id="GO:0046872">
    <property type="term" value="F:metal ion binding"/>
    <property type="evidence" value="ECO:0007669"/>
    <property type="project" value="InterPro"/>
</dbReference>
<evidence type="ECO:0000313" key="3">
    <source>
        <dbReference type="Proteomes" id="UP000198553"/>
    </source>
</evidence>
<dbReference type="STRING" id="930146.SAMN05192533_101420"/>
<dbReference type="InterPro" id="IPR006121">
    <property type="entry name" value="HMA_dom"/>
</dbReference>
<dbReference type="PROSITE" id="PS50846">
    <property type="entry name" value="HMA_2"/>
    <property type="match status" value="1"/>
</dbReference>
<dbReference type="InterPro" id="IPR036163">
    <property type="entry name" value="HMA_dom_sf"/>
</dbReference>
<gene>
    <name evidence="2" type="ORF">SAMN05192533_101420</name>
</gene>
<sequence>MRDLTVYVTEATHQQPIQTLESILVDMDGIERALVDSDDGEVRIVYNEEQVSPEQIKNRIQLHGLHLH</sequence>
<evidence type="ECO:0000313" key="2">
    <source>
        <dbReference type="EMBL" id="SEM20836.1"/>
    </source>
</evidence>
<dbReference type="RefSeq" id="WP_090740666.1">
    <property type="nucleotide sequence ID" value="NZ_FOBW01000001.1"/>
</dbReference>
<dbReference type="EMBL" id="FOBW01000001">
    <property type="protein sequence ID" value="SEM20836.1"/>
    <property type="molecule type" value="Genomic_DNA"/>
</dbReference>
<dbReference type="Proteomes" id="UP000198553">
    <property type="component" value="Unassembled WGS sequence"/>
</dbReference>
<protein>
    <recommendedName>
        <fullName evidence="1">HMA domain-containing protein</fullName>
    </recommendedName>
</protein>
<reference evidence="3" key="1">
    <citation type="submission" date="2016-10" db="EMBL/GenBank/DDBJ databases">
        <authorList>
            <person name="Varghese N."/>
            <person name="Submissions S."/>
        </authorList>
    </citation>
    <scope>NUCLEOTIDE SEQUENCE [LARGE SCALE GENOMIC DNA]</scope>
    <source>
        <strain evidence="3">B48,IBRC-M 10115,DSM 25386,CECT 8001</strain>
    </source>
</reference>
<dbReference type="SUPFAM" id="SSF55008">
    <property type="entry name" value="HMA, heavy metal-associated domain"/>
    <property type="match status" value="1"/>
</dbReference>
<accession>A0A1H7WGY4</accession>
<organism evidence="2 3">
    <name type="scientific">Mesobacillus persicus</name>
    <dbReference type="NCBI Taxonomy" id="930146"/>
    <lineage>
        <taxon>Bacteria</taxon>
        <taxon>Bacillati</taxon>
        <taxon>Bacillota</taxon>
        <taxon>Bacilli</taxon>
        <taxon>Bacillales</taxon>
        <taxon>Bacillaceae</taxon>
        <taxon>Mesobacillus</taxon>
    </lineage>
</organism>
<keyword evidence="3" id="KW-1185">Reference proteome</keyword>
<proteinExistence type="predicted"/>
<name>A0A1H7WGY4_9BACI</name>
<evidence type="ECO:0000259" key="1">
    <source>
        <dbReference type="PROSITE" id="PS50846"/>
    </source>
</evidence>
<dbReference type="OrthoDB" id="2428971at2"/>
<dbReference type="Gene3D" id="3.30.70.100">
    <property type="match status" value="1"/>
</dbReference>